<accession>A0A6A6FAG4</accession>
<dbReference type="Proteomes" id="UP000799539">
    <property type="component" value="Unassembled WGS sequence"/>
</dbReference>
<protein>
    <submittedName>
        <fullName evidence="1">Uncharacterized protein</fullName>
    </submittedName>
</protein>
<organism evidence="1 2">
    <name type="scientific">Cercospora zeae-maydis SCOH1-5</name>
    <dbReference type="NCBI Taxonomy" id="717836"/>
    <lineage>
        <taxon>Eukaryota</taxon>
        <taxon>Fungi</taxon>
        <taxon>Dikarya</taxon>
        <taxon>Ascomycota</taxon>
        <taxon>Pezizomycotina</taxon>
        <taxon>Dothideomycetes</taxon>
        <taxon>Dothideomycetidae</taxon>
        <taxon>Mycosphaerellales</taxon>
        <taxon>Mycosphaerellaceae</taxon>
        <taxon>Cercospora</taxon>
    </lineage>
</organism>
<gene>
    <name evidence="1" type="ORF">CERZMDRAFT_91165</name>
</gene>
<dbReference type="AlphaFoldDB" id="A0A6A6FAG4"/>
<evidence type="ECO:0000313" key="2">
    <source>
        <dbReference type="Proteomes" id="UP000799539"/>
    </source>
</evidence>
<evidence type="ECO:0000313" key="1">
    <source>
        <dbReference type="EMBL" id="KAF2210404.1"/>
    </source>
</evidence>
<proteinExistence type="predicted"/>
<keyword evidence="2" id="KW-1185">Reference proteome</keyword>
<name>A0A6A6FAG4_9PEZI</name>
<reference evidence="1" key="1">
    <citation type="journal article" date="2020" name="Stud. Mycol.">
        <title>101 Dothideomycetes genomes: a test case for predicting lifestyles and emergence of pathogens.</title>
        <authorList>
            <person name="Haridas S."/>
            <person name="Albert R."/>
            <person name="Binder M."/>
            <person name="Bloem J."/>
            <person name="Labutti K."/>
            <person name="Salamov A."/>
            <person name="Andreopoulos B."/>
            <person name="Baker S."/>
            <person name="Barry K."/>
            <person name="Bills G."/>
            <person name="Bluhm B."/>
            <person name="Cannon C."/>
            <person name="Castanera R."/>
            <person name="Culley D."/>
            <person name="Daum C."/>
            <person name="Ezra D."/>
            <person name="Gonzalez J."/>
            <person name="Henrissat B."/>
            <person name="Kuo A."/>
            <person name="Liang C."/>
            <person name="Lipzen A."/>
            <person name="Lutzoni F."/>
            <person name="Magnuson J."/>
            <person name="Mondo S."/>
            <person name="Nolan M."/>
            <person name="Ohm R."/>
            <person name="Pangilinan J."/>
            <person name="Park H.-J."/>
            <person name="Ramirez L."/>
            <person name="Alfaro M."/>
            <person name="Sun H."/>
            <person name="Tritt A."/>
            <person name="Yoshinaga Y."/>
            <person name="Zwiers L.-H."/>
            <person name="Turgeon B."/>
            <person name="Goodwin S."/>
            <person name="Spatafora J."/>
            <person name="Crous P."/>
            <person name="Grigoriev I."/>
        </authorList>
    </citation>
    <scope>NUCLEOTIDE SEQUENCE</scope>
    <source>
        <strain evidence="1">SCOH1-5</strain>
    </source>
</reference>
<sequence>MSSVASEKNLGVTVLATNAAQRLGLGRRIGIIQLNTKKWLNCKNSTTSLGLGILTLCGGCHIVRPKVERSRFRDLKVTTHNCQALLVASNHQRARRQTRQDAGSCR</sequence>
<dbReference type="EMBL" id="ML992681">
    <property type="protein sequence ID" value="KAF2210404.1"/>
    <property type="molecule type" value="Genomic_DNA"/>
</dbReference>